<sequence length="108" mass="12132">MTTANKISAPKGRDIRCSLRNLRLSASSYTTTHCCPLVLTTAQVAFKAVALLQKVFNEDAGSKRVFDRPHGPREAVKMRRWRKNGLGTGVWSAVTEVRQKPFGEDAWW</sequence>
<dbReference type="AlphaFoldDB" id="A0A4U5N3P0"/>
<accession>A0A4U5N3P0</accession>
<proteinExistence type="predicted"/>
<evidence type="ECO:0000313" key="1">
    <source>
        <dbReference type="EMBL" id="TKR76910.1"/>
    </source>
</evidence>
<name>A0A4U5N3P0_STECR</name>
<reference evidence="1 2" key="2">
    <citation type="journal article" date="2019" name="G3 (Bethesda)">
        <title>Hybrid Assembly of the Genome of the Entomopathogenic Nematode Steinernema carpocapsae Identifies the X-Chromosome.</title>
        <authorList>
            <person name="Serra L."/>
            <person name="Macchietto M."/>
            <person name="Macias-Munoz A."/>
            <person name="McGill C.J."/>
            <person name="Rodriguez I.M."/>
            <person name="Rodriguez B."/>
            <person name="Murad R."/>
            <person name="Mortazavi A."/>
        </authorList>
    </citation>
    <scope>NUCLEOTIDE SEQUENCE [LARGE SCALE GENOMIC DNA]</scope>
    <source>
        <strain evidence="1 2">ALL</strain>
    </source>
</reference>
<keyword evidence="2" id="KW-1185">Reference proteome</keyword>
<protein>
    <submittedName>
        <fullName evidence="1">Uncharacterized protein</fullName>
    </submittedName>
</protein>
<evidence type="ECO:0000313" key="2">
    <source>
        <dbReference type="Proteomes" id="UP000298663"/>
    </source>
</evidence>
<organism evidence="1 2">
    <name type="scientific">Steinernema carpocapsae</name>
    <name type="common">Entomopathogenic nematode</name>
    <dbReference type="NCBI Taxonomy" id="34508"/>
    <lineage>
        <taxon>Eukaryota</taxon>
        <taxon>Metazoa</taxon>
        <taxon>Ecdysozoa</taxon>
        <taxon>Nematoda</taxon>
        <taxon>Chromadorea</taxon>
        <taxon>Rhabditida</taxon>
        <taxon>Tylenchina</taxon>
        <taxon>Panagrolaimomorpha</taxon>
        <taxon>Strongyloidoidea</taxon>
        <taxon>Steinernematidae</taxon>
        <taxon>Steinernema</taxon>
    </lineage>
</organism>
<reference evidence="1 2" key="1">
    <citation type="journal article" date="2015" name="Genome Biol.">
        <title>Comparative genomics of Steinernema reveals deeply conserved gene regulatory networks.</title>
        <authorList>
            <person name="Dillman A.R."/>
            <person name="Macchietto M."/>
            <person name="Porter C.F."/>
            <person name="Rogers A."/>
            <person name="Williams B."/>
            <person name="Antoshechkin I."/>
            <person name="Lee M.M."/>
            <person name="Goodwin Z."/>
            <person name="Lu X."/>
            <person name="Lewis E.E."/>
            <person name="Goodrich-Blair H."/>
            <person name="Stock S.P."/>
            <person name="Adams B.J."/>
            <person name="Sternberg P.W."/>
            <person name="Mortazavi A."/>
        </authorList>
    </citation>
    <scope>NUCLEOTIDE SEQUENCE [LARGE SCALE GENOMIC DNA]</scope>
    <source>
        <strain evidence="1 2">ALL</strain>
    </source>
</reference>
<dbReference type="EMBL" id="AZBU02000005">
    <property type="protein sequence ID" value="TKR76910.1"/>
    <property type="molecule type" value="Genomic_DNA"/>
</dbReference>
<comment type="caution">
    <text evidence="1">The sequence shown here is derived from an EMBL/GenBank/DDBJ whole genome shotgun (WGS) entry which is preliminary data.</text>
</comment>
<gene>
    <name evidence="1" type="ORF">L596_017980</name>
</gene>
<dbReference type="Proteomes" id="UP000298663">
    <property type="component" value="Unassembled WGS sequence"/>
</dbReference>